<proteinExistence type="inferred from homology"/>
<name>A0ABN0T3D2_9PSEU</name>
<organism evidence="4 5">
    <name type="scientific">Saccharothrix mutabilis subsp. mutabilis</name>
    <dbReference type="NCBI Taxonomy" id="66855"/>
    <lineage>
        <taxon>Bacteria</taxon>
        <taxon>Bacillati</taxon>
        <taxon>Actinomycetota</taxon>
        <taxon>Actinomycetes</taxon>
        <taxon>Pseudonocardiales</taxon>
        <taxon>Pseudonocardiaceae</taxon>
        <taxon>Saccharothrix</taxon>
    </lineage>
</organism>
<dbReference type="InterPro" id="IPR006680">
    <property type="entry name" value="Amidohydro-rel"/>
</dbReference>
<evidence type="ECO:0000256" key="1">
    <source>
        <dbReference type="ARBA" id="ARBA00009820"/>
    </source>
</evidence>
<feature type="chain" id="PRO_5047433780" evidence="2">
    <location>
        <begin position="21"/>
        <end position="964"/>
    </location>
</feature>
<comment type="caution">
    <text evidence="4">The sequence shown here is derived from an EMBL/GenBank/DDBJ whole genome shotgun (WGS) entry which is preliminary data.</text>
</comment>
<dbReference type="Gene3D" id="3.20.20.140">
    <property type="entry name" value="Metal-dependent hydrolases"/>
    <property type="match status" value="1"/>
</dbReference>
<feature type="domain" description="Amidohydrolase-related" evidence="3">
    <location>
        <begin position="612"/>
        <end position="952"/>
    </location>
</feature>
<gene>
    <name evidence="4" type="ORF">GCM10010492_06390</name>
</gene>
<dbReference type="Proteomes" id="UP001500416">
    <property type="component" value="Unassembled WGS sequence"/>
</dbReference>
<dbReference type="Gene3D" id="3.30.110.90">
    <property type="entry name" value="Amidohydrolase"/>
    <property type="match status" value="1"/>
</dbReference>
<dbReference type="InterPro" id="IPR032466">
    <property type="entry name" value="Metal_Hydrolase"/>
</dbReference>
<accession>A0ABN0T3D2</accession>
<dbReference type="PANTHER" id="PTHR36842">
    <property type="entry name" value="PROTEIN TOLB HOMOLOG"/>
    <property type="match status" value="1"/>
</dbReference>
<dbReference type="RefSeq" id="WP_343932045.1">
    <property type="nucleotide sequence ID" value="NZ_BAAABU010000001.1"/>
</dbReference>
<dbReference type="SUPFAM" id="SSF82171">
    <property type="entry name" value="DPP6 N-terminal domain-like"/>
    <property type="match status" value="1"/>
</dbReference>
<protein>
    <submittedName>
        <fullName evidence="4">Amidohydrolase family protein</fullName>
    </submittedName>
</protein>
<dbReference type="Pfam" id="PF01979">
    <property type="entry name" value="Amidohydro_1"/>
    <property type="match status" value="1"/>
</dbReference>
<reference evidence="4 5" key="1">
    <citation type="journal article" date="2019" name="Int. J. Syst. Evol. Microbiol.">
        <title>The Global Catalogue of Microorganisms (GCM) 10K type strain sequencing project: providing services to taxonomists for standard genome sequencing and annotation.</title>
        <authorList>
            <consortium name="The Broad Institute Genomics Platform"/>
            <consortium name="The Broad Institute Genome Sequencing Center for Infectious Disease"/>
            <person name="Wu L."/>
            <person name="Ma J."/>
        </authorList>
    </citation>
    <scope>NUCLEOTIDE SEQUENCE [LARGE SCALE GENOMIC DNA]</scope>
    <source>
        <strain evidence="4 5">JCM 3380</strain>
    </source>
</reference>
<dbReference type="EMBL" id="BAAABU010000001">
    <property type="protein sequence ID" value="GAA0211295.1"/>
    <property type="molecule type" value="Genomic_DNA"/>
</dbReference>
<comment type="similarity">
    <text evidence="1">Belongs to the TolB family.</text>
</comment>
<dbReference type="PANTHER" id="PTHR36842:SF1">
    <property type="entry name" value="PROTEIN TOLB"/>
    <property type="match status" value="1"/>
</dbReference>
<keyword evidence="2" id="KW-0732">Signal</keyword>
<evidence type="ECO:0000313" key="4">
    <source>
        <dbReference type="EMBL" id="GAA0211295.1"/>
    </source>
</evidence>
<evidence type="ECO:0000256" key="2">
    <source>
        <dbReference type="SAM" id="SignalP"/>
    </source>
</evidence>
<dbReference type="InterPro" id="IPR011042">
    <property type="entry name" value="6-blade_b-propeller_TolB-like"/>
</dbReference>
<evidence type="ECO:0000259" key="3">
    <source>
        <dbReference type="Pfam" id="PF01979"/>
    </source>
</evidence>
<dbReference type="Gene3D" id="2.30.40.10">
    <property type="entry name" value="Urease, subunit C, domain 1"/>
    <property type="match status" value="2"/>
</dbReference>
<dbReference type="Pfam" id="PF07676">
    <property type="entry name" value="PD40"/>
    <property type="match status" value="7"/>
</dbReference>
<dbReference type="InterPro" id="IPR011059">
    <property type="entry name" value="Metal-dep_hydrolase_composite"/>
</dbReference>
<sequence length="964" mass="104637">MTRVAGAAVALALVVTPPVAATPDRPVRVTVSEGTNLAVTASATHLVVDLQGELFSLPRDGGRATSLGHDLDPFWPAFSPDGTRLAVQSFADGMFHLRTLAPDGGDVRQVTSGEHDDQHPAWSPDGTRIAFTSDRAGTEDIWSVDVRSGALTRVTTAASRESQPTWSPDGRSIAYVRDNAVESIDLTTSAVTTVVPAGAGFVGAPSWSPDGRRIAFVRSNRLFVAESGAVRQVGELTDVFPFPARWWSADEVVYGANGRIRVSDVRDGATRVVPFTATFTLQRDRYARKRPDFDSRRPRPVRGIVGPVLSPDGRTVVFKALNDLWSLPVGGTPRRLTHDSFYETDPAWSRDGRLAYASDKAGTQDLYVGERRVTSLPGAEVAPAWSPDGTALAYQDENHQTFTLDLASGAVRRVLGPQNAPGRPSWSADGRTLALTVSVAERNQILLVDVASGATRTVEPAPYASISTRGDDGPVWSPDGRSLAFSMHGTLWVLPVDQSGAPTGPARRVTHEASDAPSWSADSKWLLYLNNGRLKMTTVDGAVREVPVGLTFTRAQPSDRTVIHAGRLWDGRDPEPRTDVDIVVVGNRIQRIEPHRPDRPRDARYVDASGLTVTPGLIDLHVHQEMRSRFVGDRQGRLLLSYGITTTRSTGDPAYRALEDRESLDAGARTGPRFFMTGEMLEGSRVGWEFARPVRDERQLELELTRVRELDYDLVKTYERFRVDWQARVTGRAHRLGVPTTSHYLHPAVAHGVDGKEHVAAPSKWGFGFARERSAGGVYEDVRKLAAHLPITTTLFSSGSLLADDPGMVTDPRVRTLYTGQEQRALNAKLLCAQGRGPCGFLDGTAEQARRDVEVVKRLREAGGVVLAGTDAPLDSTALSLHLNLRALVEYGLTPFEALRAATLDNARHLGVASDLGSVEEGKLADLVVVGGDPSRDVAALADVRMVVRNGVLSTVDELLEPYR</sequence>
<dbReference type="SUPFAM" id="SSF51556">
    <property type="entry name" value="Metallo-dependent hydrolases"/>
    <property type="match status" value="1"/>
</dbReference>
<feature type="signal peptide" evidence="2">
    <location>
        <begin position="1"/>
        <end position="20"/>
    </location>
</feature>
<dbReference type="Gene3D" id="2.120.10.60">
    <property type="entry name" value="Tricorn protease N-terminal domain"/>
    <property type="match status" value="1"/>
</dbReference>
<evidence type="ECO:0000313" key="5">
    <source>
        <dbReference type="Proteomes" id="UP001500416"/>
    </source>
</evidence>
<keyword evidence="5" id="KW-1185">Reference proteome</keyword>
<dbReference type="InterPro" id="IPR011659">
    <property type="entry name" value="WD40"/>
</dbReference>
<dbReference type="SUPFAM" id="SSF51338">
    <property type="entry name" value="Composite domain of metallo-dependent hydrolases"/>
    <property type="match status" value="1"/>
</dbReference>
<dbReference type="Gene3D" id="2.120.10.30">
    <property type="entry name" value="TolB, C-terminal domain"/>
    <property type="match status" value="2"/>
</dbReference>